<feature type="compositionally biased region" description="Basic and acidic residues" evidence="1">
    <location>
        <begin position="146"/>
        <end position="161"/>
    </location>
</feature>
<evidence type="ECO:0000256" key="1">
    <source>
        <dbReference type="SAM" id="MobiDB-lite"/>
    </source>
</evidence>
<sequence length="562" mass="60655" precursor="true">MRQVSKIALLIAPIVLAVSGCATKPSWVGTKSAASQSKQVAENRSERLLKAAKRYEDNGKPEVALRLYQHIAEQDPQNVDAQQRIVVLSQKYGSKSTSVASSGIQSEGSSQYSKAGRKKSPADLIAEKNNSRQPTLASKSTTRPKQPAEEVLTKKSRRLEDQLPQNKKKTPPMFEVAERPAPGEAPSAFEWANDSTETKNQLAATTSKASEKVALDKPVISEQKVLSKVALEPGKEKAFGDELLAAQDIEEQKWWNDVFETGSAQPPQTSSEMSGNLDAVEVAAAETTRQEQSSKPTITTVKSDTPSLETVFEERKSEWKTTSVQRLCDADASDELIQVVSLLDSKQPTERIAGLIELGDQGLYARAASPAVRALLHDNDALVRAHAAGTVHDIEGANADVVRHLQSLLQEDDVSVLRLSAYLLGQMGSEATPAIADLERLRDTKDSLTSLHAAEALTRIAPEAMASYEVLQKGLNDEQRENRLFSAVSLGSVRQPGAEFAAKALKAALKNEDADVRATVALSLGGLGTHAEIALEDLQHVSEFDTPEVRDAALTALACLGK</sequence>
<evidence type="ECO:0000313" key="4">
    <source>
        <dbReference type="Proteomes" id="UP000315724"/>
    </source>
</evidence>
<feature type="compositionally biased region" description="Polar residues" evidence="1">
    <location>
        <begin position="97"/>
        <end position="113"/>
    </location>
</feature>
<dbReference type="PROSITE" id="PS51257">
    <property type="entry name" value="PROKAR_LIPOPROTEIN"/>
    <property type="match status" value="1"/>
</dbReference>
<dbReference type="AlphaFoldDB" id="A0A517QUQ3"/>
<evidence type="ECO:0000313" key="3">
    <source>
        <dbReference type="EMBL" id="QDT35358.1"/>
    </source>
</evidence>
<keyword evidence="2" id="KW-0732">Signal</keyword>
<protein>
    <submittedName>
        <fullName evidence="3">HEAT repeat protein</fullName>
    </submittedName>
</protein>
<keyword evidence="4" id="KW-1185">Reference proteome</keyword>
<dbReference type="EMBL" id="CP036267">
    <property type="protein sequence ID" value="QDT35358.1"/>
    <property type="molecule type" value="Genomic_DNA"/>
</dbReference>
<dbReference type="InterPro" id="IPR011989">
    <property type="entry name" value="ARM-like"/>
</dbReference>
<dbReference type="Proteomes" id="UP000315724">
    <property type="component" value="Chromosome"/>
</dbReference>
<dbReference type="KEGG" id="tpol:Mal48_46340"/>
<accession>A0A517QUQ3</accession>
<dbReference type="Pfam" id="PF13646">
    <property type="entry name" value="HEAT_2"/>
    <property type="match status" value="2"/>
</dbReference>
<dbReference type="InterPro" id="IPR016024">
    <property type="entry name" value="ARM-type_fold"/>
</dbReference>
<reference evidence="3 4" key="1">
    <citation type="submission" date="2019-02" db="EMBL/GenBank/DDBJ databases">
        <title>Deep-cultivation of Planctomycetes and their phenomic and genomic characterization uncovers novel biology.</title>
        <authorList>
            <person name="Wiegand S."/>
            <person name="Jogler M."/>
            <person name="Boedeker C."/>
            <person name="Pinto D."/>
            <person name="Vollmers J."/>
            <person name="Rivas-Marin E."/>
            <person name="Kohn T."/>
            <person name="Peeters S.H."/>
            <person name="Heuer A."/>
            <person name="Rast P."/>
            <person name="Oberbeckmann S."/>
            <person name="Bunk B."/>
            <person name="Jeske O."/>
            <person name="Meyerdierks A."/>
            <person name="Storesund J.E."/>
            <person name="Kallscheuer N."/>
            <person name="Luecker S."/>
            <person name="Lage O.M."/>
            <person name="Pohl T."/>
            <person name="Merkel B.J."/>
            <person name="Hornburger P."/>
            <person name="Mueller R.-W."/>
            <person name="Bruemmer F."/>
            <person name="Labrenz M."/>
            <person name="Spormann A.M."/>
            <person name="Op den Camp H."/>
            <person name="Overmann J."/>
            <person name="Amann R."/>
            <person name="Jetten M.S.M."/>
            <person name="Mascher T."/>
            <person name="Medema M.H."/>
            <person name="Devos D.P."/>
            <person name="Kaster A.-K."/>
            <person name="Ovreas L."/>
            <person name="Rohde M."/>
            <person name="Galperin M.Y."/>
            <person name="Jogler C."/>
        </authorList>
    </citation>
    <scope>NUCLEOTIDE SEQUENCE [LARGE SCALE GENOMIC DNA]</scope>
    <source>
        <strain evidence="3 4">Mal48</strain>
    </source>
</reference>
<feature type="region of interest" description="Disordered" evidence="1">
    <location>
        <begin position="286"/>
        <end position="306"/>
    </location>
</feature>
<dbReference type="OrthoDB" id="289043at2"/>
<feature type="signal peptide" evidence="2">
    <location>
        <begin position="1"/>
        <end position="17"/>
    </location>
</feature>
<organism evidence="3 4">
    <name type="scientific">Thalassoglobus polymorphus</name>
    <dbReference type="NCBI Taxonomy" id="2527994"/>
    <lineage>
        <taxon>Bacteria</taxon>
        <taxon>Pseudomonadati</taxon>
        <taxon>Planctomycetota</taxon>
        <taxon>Planctomycetia</taxon>
        <taxon>Planctomycetales</taxon>
        <taxon>Planctomycetaceae</taxon>
        <taxon>Thalassoglobus</taxon>
    </lineage>
</organism>
<proteinExistence type="predicted"/>
<dbReference type="SUPFAM" id="SSF48371">
    <property type="entry name" value="ARM repeat"/>
    <property type="match status" value="1"/>
</dbReference>
<gene>
    <name evidence="3" type="ORF">Mal48_46340</name>
</gene>
<feature type="compositionally biased region" description="Polar residues" evidence="1">
    <location>
        <begin position="131"/>
        <end position="144"/>
    </location>
</feature>
<evidence type="ECO:0000256" key="2">
    <source>
        <dbReference type="SAM" id="SignalP"/>
    </source>
</evidence>
<feature type="compositionally biased region" description="Polar residues" evidence="1">
    <location>
        <begin position="290"/>
        <end position="306"/>
    </location>
</feature>
<feature type="region of interest" description="Disordered" evidence="1">
    <location>
        <begin position="97"/>
        <end position="189"/>
    </location>
</feature>
<feature type="chain" id="PRO_5021739255" evidence="2">
    <location>
        <begin position="18"/>
        <end position="562"/>
    </location>
</feature>
<name>A0A517QUQ3_9PLAN</name>
<dbReference type="Gene3D" id="1.25.10.10">
    <property type="entry name" value="Leucine-rich Repeat Variant"/>
    <property type="match status" value="2"/>
</dbReference>